<evidence type="ECO:0000256" key="2">
    <source>
        <dbReference type="ARBA" id="ARBA00023015"/>
    </source>
</evidence>
<feature type="domain" description="Response regulatory" evidence="8">
    <location>
        <begin position="4"/>
        <end position="120"/>
    </location>
</feature>
<dbReference type="SUPFAM" id="SSF52172">
    <property type="entry name" value="CheY-like"/>
    <property type="match status" value="1"/>
</dbReference>
<dbReference type="InterPro" id="IPR001789">
    <property type="entry name" value="Sig_transdc_resp-reg_receiver"/>
</dbReference>
<evidence type="ECO:0000256" key="6">
    <source>
        <dbReference type="PROSITE-ProRule" id="PRU00169"/>
    </source>
</evidence>
<dbReference type="SMART" id="SM00342">
    <property type="entry name" value="HTH_ARAC"/>
    <property type="match status" value="1"/>
</dbReference>
<dbReference type="Pfam" id="PF00072">
    <property type="entry name" value="Response_reg"/>
    <property type="match status" value="1"/>
</dbReference>
<accession>A0A2M8Z7M6</accession>
<dbReference type="Gene3D" id="1.10.10.60">
    <property type="entry name" value="Homeodomain-like"/>
    <property type="match status" value="2"/>
</dbReference>
<dbReference type="PROSITE" id="PS50110">
    <property type="entry name" value="RESPONSE_REGULATORY"/>
    <property type="match status" value="1"/>
</dbReference>
<evidence type="ECO:0000256" key="4">
    <source>
        <dbReference type="ARBA" id="ARBA00023163"/>
    </source>
</evidence>
<dbReference type="PANTHER" id="PTHR43280">
    <property type="entry name" value="ARAC-FAMILY TRANSCRIPTIONAL REGULATOR"/>
    <property type="match status" value="1"/>
</dbReference>
<dbReference type="PROSITE" id="PS00041">
    <property type="entry name" value="HTH_ARAC_FAMILY_1"/>
    <property type="match status" value="1"/>
</dbReference>
<dbReference type="CDD" id="cd17536">
    <property type="entry name" value="REC_YesN-like"/>
    <property type="match status" value="1"/>
</dbReference>
<dbReference type="Proteomes" id="UP000231092">
    <property type="component" value="Unassembled WGS sequence"/>
</dbReference>
<keyword evidence="4" id="KW-0804">Transcription</keyword>
<dbReference type="EMBL" id="PGET01000001">
    <property type="protein sequence ID" value="PJJ29447.1"/>
    <property type="molecule type" value="Genomic_DNA"/>
</dbReference>
<protein>
    <recommendedName>
        <fullName evidence="1">Stage 0 sporulation protein A homolog</fullName>
    </recommendedName>
</protein>
<feature type="domain" description="HTH araC/xylS-type" evidence="7">
    <location>
        <begin position="406"/>
        <end position="504"/>
    </location>
</feature>
<dbReference type="SUPFAM" id="SSF46689">
    <property type="entry name" value="Homeodomain-like"/>
    <property type="match status" value="2"/>
</dbReference>
<evidence type="ECO:0000259" key="7">
    <source>
        <dbReference type="PROSITE" id="PS01124"/>
    </source>
</evidence>
<evidence type="ECO:0000313" key="10">
    <source>
        <dbReference type="Proteomes" id="UP000231092"/>
    </source>
</evidence>
<dbReference type="InterPro" id="IPR020449">
    <property type="entry name" value="Tscrpt_reg_AraC-type_HTH"/>
</dbReference>
<comment type="function">
    <text evidence="5">May play the central regulatory role in sporulation. It may be an element of the effector pathway responsible for the activation of sporulation genes in response to nutritional stress. Spo0A may act in concert with spo0H (a sigma factor) to control the expression of some genes that are critical to the sporulation process.</text>
</comment>
<dbReference type="Pfam" id="PF12833">
    <property type="entry name" value="HTH_18"/>
    <property type="match status" value="1"/>
</dbReference>
<sequence>MGMKVVIVEDEPNTRNGIIKIIEKYTSHEVVAGESDGEAGLEKVLSLHPDVVITDINMPKMDGLAMIHKIREAGIMTAAVLLTGYSEFEYAQRAIQLSVAEYLLKPLDVEDIIEVLGTVEKKLSKNKVEQVSAEQLLFSILTGDGNDEEMVQKQFAEKIRKQKDQVISMFLIQSESILEDTTNQMTEVLKDSLDAICLTGFFIFKLPYEKQILVMISDGQNVKYLKAIFKTQILKELKEKGEFLISYGELGSLSSLKDTLKQMQEYLSYTFVFQDQCVIDRELVKNLSFERVEYPEYLERGVKRDIRNGNKEGIRRNARKFEEMVIQSREEPKVIKNHTVRFVMASLNTARDLMKNKDIEALYQYLLNDMMKTGIREIFLNNYWKVIDMVADDREKDALTGNGMILNVIEFIRQNYDKDVSLSDAADLVGITPEYLSKLFTREMGINFCTFLGEFRVSIAKKLLATGNYKIHEVAEMVGYKDTKYFNKVFRSIMGVSPSDYRKVF</sequence>
<dbReference type="Gene3D" id="3.40.50.2300">
    <property type="match status" value="1"/>
</dbReference>
<evidence type="ECO:0000313" key="9">
    <source>
        <dbReference type="EMBL" id="PJJ29447.1"/>
    </source>
</evidence>
<dbReference type="InterPro" id="IPR018062">
    <property type="entry name" value="HTH_AraC-typ_CS"/>
</dbReference>
<feature type="modified residue" description="4-aspartylphosphate" evidence="6">
    <location>
        <position position="55"/>
    </location>
</feature>
<reference evidence="9 10" key="1">
    <citation type="submission" date="2017-11" db="EMBL/GenBank/DDBJ databases">
        <title>Understudied soil microbes with underappreciated capabilities: Untangling the Clostridium saccharolyticum group.</title>
        <authorList>
            <person name="Leschine S."/>
        </authorList>
    </citation>
    <scope>NUCLEOTIDE SEQUENCE [LARGE SCALE GENOMIC DNA]</scope>
    <source>
        <strain evidence="9 10">18A</strain>
    </source>
</reference>
<dbReference type="PRINTS" id="PR00032">
    <property type="entry name" value="HTHARAC"/>
</dbReference>
<dbReference type="InterPro" id="IPR018060">
    <property type="entry name" value="HTH_AraC"/>
</dbReference>
<dbReference type="InterPro" id="IPR011006">
    <property type="entry name" value="CheY-like_superfamily"/>
</dbReference>
<proteinExistence type="predicted"/>
<keyword evidence="2" id="KW-0805">Transcription regulation</keyword>
<keyword evidence="6" id="KW-0597">Phosphoprotein</keyword>
<organism evidence="9 10">
    <name type="scientific">[Clostridium] celerecrescens 18A</name>
    <dbReference type="NCBI Taxonomy" id="1286362"/>
    <lineage>
        <taxon>Bacteria</taxon>
        <taxon>Bacillati</taxon>
        <taxon>Bacillota</taxon>
        <taxon>Clostridia</taxon>
        <taxon>Lachnospirales</taxon>
        <taxon>Lachnospiraceae</taxon>
        <taxon>Lacrimispora</taxon>
    </lineage>
</organism>
<dbReference type="InterPro" id="IPR009057">
    <property type="entry name" value="Homeodomain-like_sf"/>
</dbReference>
<evidence type="ECO:0000256" key="3">
    <source>
        <dbReference type="ARBA" id="ARBA00023125"/>
    </source>
</evidence>
<comment type="caution">
    <text evidence="9">The sequence shown here is derived from an EMBL/GenBank/DDBJ whole genome shotgun (WGS) entry which is preliminary data.</text>
</comment>
<dbReference type="SMART" id="SM00448">
    <property type="entry name" value="REC"/>
    <property type="match status" value="1"/>
</dbReference>
<evidence type="ECO:0000259" key="8">
    <source>
        <dbReference type="PROSITE" id="PS50110"/>
    </source>
</evidence>
<dbReference type="AlphaFoldDB" id="A0A2M8Z7M6"/>
<evidence type="ECO:0000256" key="5">
    <source>
        <dbReference type="ARBA" id="ARBA00024867"/>
    </source>
</evidence>
<keyword evidence="3" id="KW-0238">DNA-binding</keyword>
<dbReference type="GO" id="GO:0043565">
    <property type="term" value="F:sequence-specific DNA binding"/>
    <property type="evidence" value="ECO:0007669"/>
    <property type="project" value="InterPro"/>
</dbReference>
<dbReference type="PROSITE" id="PS01124">
    <property type="entry name" value="HTH_ARAC_FAMILY_2"/>
    <property type="match status" value="1"/>
</dbReference>
<name>A0A2M8Z7M6_9FIRM</name>
<dbReference type="GO" id="GO:0003700">
    <property type="term" value="F:DNA-binding transcription factor activity"/>
    <property type="evidence" value="ECO:0007669"/>
    <property type="project" value="InterPro"/>
</dbReference>
<evidence type="ECO:0000256" key="1">
    <source>
        <dbReference type="ARBA" id="ARBA00018672"/>
    </source>
</evidence>
<dbReference type="PANTHER" id="PTHR43280:SF10">
    <property type="entry name" value="REGULATORY PROTEIN POCR"/>
    <property type="match status" value="1"/>
</dbReference>
<gene>
    <name evidence="9" type="ORF">H171_2989</name>
</gene>
<dbReference type="GO" id="GO:0000160">
    <property type="term" value="P:phosphorelay signal transduction system"/>
    <property type="evidence" value="ECO:0007669"/>
    <property type="project" value="InterPro"/>
</dbReference>